<protein>
    <submittedName>
        <fullName evidence="6">Inner membrane protein alx</fullName>
    </submittedName>
</protein>
<dbReference type="Pfam" id="PF03741">
    <property type="entry name" value="TerC"/>
    <property type="match status" value="1"/>
</dbReference>
<feature type="transmembrane region" description="Helical" evidence="5">
    <location>
        <begin position="252"/>
        <end position="272"/>
    </location>
</feature>
<keyword evidence="4 5" id="KW-0472">Membrane</keyword>
<feature type="transmembrane region" description="Helical" evidence="5">
    <location>
        <begin position="102"/>
        <end position="125"/>
    </location>
</feature>
<gene>
    <name evidence="6" type="primary">alx_4</name>
    <name evidence="6" type="ORF">GALL_260730</name>
</gene>
<evidence type="ECO:0000256" key="1">
    <source>
        <dbReference type="ARBA" id="ARBA00004141"/>
    </source>
</evidence>
<feature type="transmembrane region" description="Helical" evidence="5">
    <location>
        <begin position="39"/>
        <end position="58"/>
    </location>
</feature>
<comment type="subcellular location">
    <subcellularLocation>
        <location evidence="1">Membrane</location>
        <topology evidence="1">Multi-pass membrane protein</topology>
    </subcellularLocation>
</comment>
<keyword evidence="3 5" id="KW-1133">Transmembrane helix</keyword>
<name>A0A1J5R7N1_9ZZZZ</name>
<evidence type="ECO:0000256" key="5">
    <source>
        <dbReference type="SAM" id="Phobius"/>
    </source>
</evidence>
<dbReference type="AlphaFoldDB" id="A0A1J5R7N1"/>
<dbReference type="PANTHER" id="PTHR30238:SF0">
    <property type="entry name" value="THYLAKOID MEMBRANE PROTEIN TERC, CHLOROPLASTIC"/>
    <property type="match status" value="1"/>
</dbReference>
<feature type="transmembrane region" description="Helical" evidence="5">
    <location>
        <begin position="224"/>
        <end position="245"/>
    </location>
</feature>
<feature type="transmembrane region" description="Helical" evidence="5">
    <location>
        <begin position="131"/>
        <end position="149"/>
    </location>
</feature>
<organism evidence="6">
    <name type="scientific">mine drainage metagenome</name>
    <dbReference type="NCBI Taxonomy" id="410659"/>
    <lineage>
        <taxon>unclassified sequences</taxon>
        <taxon>metagenomes</taxon>
        <taxon>ecological metagenomes</taxon>
    </lineage>
</organism>
<feature type="transmembrane region" description="Helical" evidence="5">
    <location>
        <begin position="292"/>
        <end position="314"/>
    </location>
</feature>
<dbReference type="EMBL" id="MLJW01000243">
    <property type="protein sequence ID" value="OIQ92008.1"/>
    <property type="molecule type" value="Genomic_DNA"/>
</dbReference>
<keyword evidence="2 5" id="KW-0812">Transmembrane</keyword>
<dbReference type="InterPro" id="IPR005496">
    <property type="entry name" value="Integral_membrane_TerC"/>
</dbReference>
<evidence type="ECO:0000256" key="3">
    <source>
        <dbReference type="ARBA" id="ARBA00022989"/>
    </source>
</evidence>
<comment type="caution">
    <text evidence="6">The sequence shown here is derived from an EMBL/GenBank/DDBJ whole genome shotgun (WGS) entry which is preliminary data.</text>
</comment>
<dbReference type="InterPro" id="IPR022369">
    <property type="entry name" value="Integral_membrane_TerC_rswitch"/>
</dbReference>
<evidence type="ECO:0000256" key="2">
    <source>
        <dbReference type="ARBA" id="ARBA00022692"/>
    </source>
</evidence>
<feature type="transmembrane region" description="Helical" evidence="5">
    <location>
        <begin position="78"/>
        <end position="95"/>
    </location>
</feature>
<feature type="transmembrane region" description="Helical" evidence="5">
    <location>
        <begin position="6"/>
        <end position="27"/>
    </location>
</feature>
<evidence type="ECO:0000256" key="4">
    <source>
        <dbReference type="ARBA" id="ARBA00023136"/>
    </source>
</evidence>
<dbReference type="PANTHER" id="PTHR30238">
    <property type="entry name" value="MEMBRANE BOUND PREDICTED REDOX MODULATOR"/>
    <property type="match status" value="1"/>
</dbReference>
<accession>A0A1J5R7N1</accession>
<dbReference type="NCBIfam" id="TIGR03718">
    <property type="entry name" value="R_switched_Alx"/>
    <property type="match status" value="1"/>
</dbReference>
<proteinExistence type="predicted"/>
<reference evidence="6" key="1">
    <citation type="submission" date="2016-10" db="EMBL/GenBank/DDBJ databases">
        <title>Sequence of Gallionella enrichment culture.</title>
        <authorList>
            <person name="Poehlein A."/>
            <person name="Muehling M."/>
            <person name="Daniel R."/>
        </authorList>
    </citation>
    <scope>NUCLEOTIDE SEQUENCE</scope>
</reference>
<feature type="transmembrane region" description="Helical" evidence="5">
    <location>
        <begin position="196"/>
        <end position="218"/>
    </location>
</feature>
<dbReference type="GO" id="GO:0016020">
    <property type="term" value="C:membrane"/>
    <property type="evidence" value="ECO:0007669"/>
    <property type="project" value="UniProtKB-SubCell"/>
</dbReference>
<sequence length="339" mass="36447">MNATPLLWIVSLGVAGLVLLTDVTVVGRRPHVPSTRESLRYLGLYVGLAVAFGLMVWLRSGARYAGEFYAGWLTEYSLSVDNLVVFLIIMARFAVPRAYQQAALLVGILLALVLRGLFIAAGAAAIASFSWVFYVFGAFLVFTAVQMARGAGSDSHEYRPPVALRFVQRRVRSTDDFHGVHLSVQIGGIRMVTPMLVVLVAIGFTDLVFAFDSIPAVFGLTSEPYLVMMANIFALMGLRQLYFLLGELLTRVVYLNAGLAVLLGFIGVKLVLQSLHDNRVPVINGGAPVHWAPVLPVSTSLVVIVGVLVATAVASSSKTRRVTRARAAESPDPGGTDAS</sequence>
<evidence type="ECO:0000313" key="6">
    <source>
        <dbReference type="EMBL" id="OIQ92008.1"/>
    </source>
</evidence>